<feature type="transmembrane region" description="Helical" evidence="10">
    <location>
        <begin position="664"/>
        <end position="682"/>
    </location>
</feature>
<evidence type="ECO:0000256" key="10">
    <source>
        <dbReference type="SAM" id="Phobius"/>
    </source>
</evidence>
<evidence type="ECO:0000259" key="14">
    <source>
        <dbReference type="Pfam" id="PF20501"/>
    </source>
</evidence>
<dbReference type="Pfam" id="PF00662">
    <property type="entry name" value="Proton_antipo_N"/>
    <property type="match status" value="1"/>
</dbReference>
<evidence type="ECO:0000259" key="12">
    <source>
        <dbReference type="Pfam" id="PF00662"/>
    </source>
</evidence>
<feature type="transmembrane region" description="Helical" evidence="10">
    <location>
        <begin position="573"/>
        <end position="593"/>
    </location>
</feature>
<evidence type="ECO:0000259" key="11">
    <source>
        <dbReference type="Pfam" id="PF00361"/>
    </source>
</evidence>
<feature type="transmembrane region" description="Helical" evidence="10">
    <location>
        <begin position="605"/>
        <end position="625"/>
    </location>
</feature>
<feature type="transmembrane region" description="Helical" evidence="10">
    <location>
        <begin position="132"/>
        <end position="157"/>
    </location>
</feature>
<dbReference type="GO" id="GO:0005886">
    <property type="term" value="C:plasma membrane"/>
    <property type="evidence" value="ECO:0007669"/>
    <property type="project" value="UniProtKB-SubCell"/>
</dbReference>
<dbReference type="InterPro" id="IPR046806">
    <property type="entry name" value="MrpA_C/MbhE"/>
</dbReference>
<feature type="transmembrane region" description="Helical" evidence="10">
    <location>
        <begin position="37"/>
        <end position="55"/>
    </location>
</feature>
<evidence type="ECO:0000256" key="2">
    <source>
        <dbReference type="ARBA" id="ARBA00022448"/>
    </source>
</evidence>
<feature type="transmembrane region" description="Helical" evidence="10">
    <location>
        <begin position="169"/>
        <end position="188"/>
    </location>
</feature>
<keyword evidence="4" id="KW-1003">Cell membrane</keyword>
<sequence length="691" mass="73837">MIDGLSLIFSVLIAGIGTLIFLYATGYMGNHRHFIRFILYLFTFMLSMLGLVLASDLITLFVFWELTSVTSYLLIGFNHNDPAARRNALQAMLITAAGGLALLAGFILIGNVSDSYDLAVILQDGNIKDSSLYHGILILILLGAFTKSAQFPFHFWLPNAMSAPTPVSAYLHSATMVNAGVYLLARLHPALGGTLVWTVALTTAGAITAVLASILAFRQTDLKQALAYTTLMALGVITLMLAGNSSYALTAAVTFLVVHSLYKAALFMVVGSIDHGTGTRDIRRLSGLAKAMPWTATAGVLAAASMAGLPPFLGWIGKELLYAGSLTMDAAPLVIVSLVASNALIFAIAGIVGLKPFLKQSSQTPTKSHEAGLTMLAGPLVLGLMGLVVGSFSQSLIGSIVEVTVTESLAREKAAELTLWAGFNLPLALSAMTFSLGAILYLKSNKIRPFVDRLAACFPDFDRLWDKFLDGFRSFAAFQTRLIQPGELTIYLRNVFLALALASLTTLMLKRPSISVDLSAPPFIWLIALFTAAGALLAVTTKSRIAAISGIGTMGVGVALIFIFFGAPDVATTQLMVEVLAAVMFGIAALRLPRIVEKRSFPKRLFHACIACVIGGTFSLTLLAISANPLDRHITAFFEQNAYALAHGLNIVNVILVDFRALDTFGEITVVLLAAVGAYSLLTRRTKKRKT</sequence>
<name>A0A256FND5_9HYPH</name>
<feature type="transmembrane region" description="Helical" evidence="10">
    <location>
        <begin position="61"/>
        <end position="79"/>
    </location>
</feature>
<dbReference type="AlphaFoldDB" id="A0A256FND5"/>
<evidence type="ECO:0000256" key="3">
    <source>
        <dbReference type="ARBA" id="ARBA00022449"/>
    </source>
</evidence>
<dbReference type="PANTHER" id="PTHR43373:SF1">
    <property type="entry name" value="NA(+)_H(+) ANTIPORTER SUBUNIT A"/>
    <property type="match status" value="1"/>
</dbReference>
<feature type="domain" description="MrpA C-terminal/MbhE" evidence="14">
    <location>
        <begin position="604"/>
        <end position="684"/>
    </location>
</feature>
<feature type="transmembrane region" description="Helical" evidence="10">
    <location>
        <begin position="291"/>
        <end position="313"/>
    </location>
</feature>
<dbReference type="InterPro" id="IPR001516">
    <property type="entry name" value="Proton_antipo_N"/>
</dbReference>
<evidence type="ECO:0000259" key="13">
    <source>
        <dbReference type="Pfam" id="PF13244"/>
    </source>
</evidence>
<dbReference type="GO" id="GO:0015297">
    <property type="term" value="F:antiporter activity"/>
    <property type="evidence" value="ECO:0007669"/>
    <property type="project" value="UniProtKB-KW"/>
</dbReference>
<keyword evidence="8 10" id="KW-0472">Membrane</keyword>
<dbReference type="PRINTS" id="PR01434">
    <property type="entry name" value="NADHDHGNASE5"/>
</dbReference>
<evidence type="ECO:0000256" key="6">
    <source>
        <dbReference type="ARBA" id="ARBA00022989"/>
    </source>
</evidence>
<keyword evidence="6 10" id="KW-1133">Transmembrane helix</keyword>
<feature type="transmembrane region" description="Helical" evidence="10">
    <location>
        <begin position="490"/>
        <end position="510"/>
    </location>
</feature>
<dbReference type="Pfam" id="PF20501">
    <property type="entry name" value="MbhE"/>
    <property type="match status" value="1"/>
</dbReference>
<dbReference type="Proteomes" id="UP000215590">
    <property type="component" value="Unassembled WGS sequence"/>
</dbReference>
<feature type="domain" description="NADH:quinone oxidoreductase/Mrp antiporter transmembrane" evidence="11">
    <location>
        <begin position="54"/>
        <end position="341"/>
    </location>
</feature>
<evidence type="ECO:0000256" key="9">
    <source>
        <dbReference type="RuleBase" id="RU000320"/>
    </source>
</evidence>
<reference evidence="15 16" key="1">
    <citation type="submission" date="2017-07" db="EMBL/GenBank/DDBJ databases">
        <title>Phylogenetic study on the rhizospheric bacterium Ochrobactrum sp. A44.</title>
        <authorList>
            <person name="Krzyzanowska D.M."/>
            <person name="Ossowicki A."/>
            <person name="Rajewska M."/>
            <person name="Maciag T."/>
            <person name="Kaczynski Z."/>
            <person name="Czerwicka M."/>
            <person name="Jafra S."/>
        </authorList>
    </citation>
    <scope>NUCLEOTIDE SEQUENCE [LARGE SCALE GENOMIC DNA]</scope>
    <source>
        <strain evidence="15 16">DSM 7216</strain>
    </source>
</reference>
<evidence type="ECO:0000256" key="5">
    <source>
        <dbReference type="ARBA" id="ARBA00022692"/>
    </source>
</evidence>
<keyword evidence="2" id="KW-0813">Transport</keyword>
<comment type="caution">
    <text evidence="15">The sequence shown here is derived from an EMBL/GenBank/DDBJ whole genome shotgun (WGS) entry which is preliminary data.</text>
</comment>
<keyword evidence="16" id="KW-1185">Reference proteome</keyword>
<feature type="transmembrane region" description="Helical" evidence="10">
    <location>
        <begin position="225"/>
        <end position="242"/>
    </location>
</feature>
<proteinExistence type="predicted"/>
<dbReference type="InterPro" id="IPR025383">
    <property type="entry name" value="MrpA_C/MbhD"/>
</dbReference>
<keyword evidence="5 9" id="KW-0812">Transmembrane</keyword>
<evidence type="ECO:0000256" key="4">
    <source>
        <dbReference type="ARBA" id="ARBA00022475"/>
    </source>
</evidence>
<accession>A0A256FND5</accession>
<organism evidence="15 16">
    <name type="scientific">Brucella thiophenivorans</name>
    <dbReference type="NCBI Taxonomy" id="571255"/>
    <lineage>
        <taxon>Bacteria</taxon>
        <taxon>Pseudomonadati</taxon>
        <taxon>Pseudomonadota</taxon>
        <taxon>Alphaproteobacteria</taxon>
        <taxon>Hyphomicrobiales</taxon>
        <taxon>Brucellaceae</taxon>
        <taxon>Brucella/Ochrobactrum group</taxon>
        <taxon>Brucella</taxon>
    </lineage>
</organism>
<feature type="transmembrane region" description="Helical" evidence="10">
    <location>
        <begin position="417"/>
        <end position="442"/>
    </location>
</feature>
<evidence type="ECO:0000313" key="16">
    <source>
        <dbReference type="Proteomes" id="UP000215590"/>
    </source>
</evidence>
<evidence type="ECO:0000313" key="15">
    <source>
        <dbReference type="EMBL" id="OYR16270.1"/>
    </source>
</evidence>
<evidence type="ECO:0000256" key="8">
    <source>
        <dbReference type="ARBA" id="ARBA00023136"/>
    </source>
</evidence>
<feature type="transmembrane region" description="Helical" evidence="10">
    <location>
        <begin position="333"/>
        <end position="354"/>
    </location>
</feature>
<dbReference type="InterPro" id="IPR050616">
    <property type="entry name" value="CPA3_Na-H_Antiporter_A"/>
</dbReference>
<comment type="subcellular location">
    <subcellularLocation>
        <location evidence="1">Cell membrane</location>
        <topology evidence="1">Multi-pass membrane protein</topology>
    </subcellularLocation>
    <subcellularLocation>
        <location evidence="9">Membrane</location>
        <topology evidence="9">Multi-pass membrane protein</topology>
    </subcellularLocation>
</comment>
<dbReference type="EMBL" id="NNRJ01000044">
    <property type="protein sequence ID" value="OYR16270.1"/>
    <property type="molecule type" value="Genomic_DNA"/>
</dbReference>
<evidence type="ECO:0000256" key="1">
    <source>
        <dbReference type="ARBA" id="ARBA00004651"/>
    </source>
</evidence>
<keyword evidence="7" id="KW-0406">Ion transport</keyword>
<feature type="transmembrane region" description="Helical" evidence="10">
    <location>
        <begin position="248"/>
        <end position="270"/>
    </location>
</feature>
<protein>
    <recommendedName>
        <fullName evidence="17">DUF4040 domain-containing protein</fullName>
    </recommendedName>
</protein>
<feature type="transmembrane region" description="Helical" evidence="10">
    <location>
        <begin position="194"/>
        <end position="218"/>
    </location>
</feature>
<dbReference type="PANTHER" id="PTHR43373">
    <property type="entry name" value="NA(+)/H(+) ANTIPORTER SUBUNIT"/>
    <property type="match status" value="1"/>
</dbReference>
<evidence type="ECO:0008006" key="17">
    <source>
        <dbReference type="Google" id="ProtNLM"/>
    </source>
</evidence>
<feature type="transmembrane region" description="Helical" evidence="10">
    <location>
        <begin position="375"/>
        <end position="397"/>
    </location>
</feature>
<keyword evidence="3" id="KW-0050">Antiport</keyword>
<feature type="transmembrane region" description="Helical" evidence="10">
    <location>
        <begin position="6"/>
        <end position="25"/>
    </location>
</feature>
<feature type="domain" description="NADH-Ubiquinone oxidoreductase (complex I) chain 5 N-terminal" evidence="12">
    <location>
        <begin position="1"/>
        <end position="37"/>
    </location>
</feature>
<dbReference type="Pfam" id="PF13244">
    <property type="entry name" value="MbhD"/>
    <property type="match status" value="1"/>
</dbReference>
<dbReference type="Pfam" id="PF00361">
    <property type="entry name" value="Proton_antipo_M"/>
    <property type="match status" value="1"/>
</dbReference>
<dbReference type="GO" id="GO:0006811">
    <property type="term" value="P:monoatomic ion transport"/>
    <property type="evidence" value="ECO:0007669"/>
    <property type="project" value="UniProtKB-KW"/>
</dbReference>
<gene>
    <name evidence="15" type="ORF">CEV31_4397</name>
</gene>
<feature type="domain" description="MrpA C-terminal/MbhD" evidence="13">
    <location>
        <begin position="530"/>
        <end position="594"/>
    </location>
</feature>
<feature type="transmembrane region" description="Helical" evidence="10">
    <location>
        <begin position="522"/>
        <end position="539"/>
    </location>
</feature>
<evidence type="ECO:0000256" key="7">
    <source>
        <dbReference type="ARBA" id="ARBA00023065"/>
    </source>
</evidence>
<dbReference type="InterPro" id="IPR001750">
    <property type="entry name" value="ND/Mrp_TM"/>
</dbReference>
<feature type="transmembrane region" description="Helical" evidence="10">
    <location>
        <begin position="91"/>
        <end position="112"/>
    </location>
</feature>
<feature type="transmembrane region" description="Helical" evidence="10">
    <location>
        <begin position="546"/>
        <end position="567"/>
    </location>
</feature>